<feature type="compositionally biased region" description="Pro residues" evidence="1">
    <location>
        <begin position="133"/>
        <end position="142"/>
    </location>
</feature>
<dbReference type="Proteomes" id="UP001162162">
    <property type="component" value="Unassembled WGS sequence"/>
</dbReference>
<evidence type="ECO:0000313" key="2">
    <source>
        <dbReference type="EMBL" id="KAJ8932326.1"/>
    </source>
</evidence>
<feature type="region of interest" description="Disordered" evidence="1">
    <location>
        <begin position="127"/>
        <end position="152"/>
    </location>
</feature>
<name>A0AAV8X164_9CUCU</name>
<comment type="caution">
    <text evidence="2">The sequence shown here is derived from an EMBL/GenBank/DDBJ whole genome shotgun (WGS) entry which is preliminary data.</text>
</comment>
<accession>A0AAV8X164</accession>
<gene>
    <name evidence="2" type="ORF">NQ318_020655</name>
</gene>
<dbReference type="EMBL" id="JAPWTK010001493">
    <property type="protein sequence ID" value="KAJ8932326.1"/>
    <property type="molecule type" value="Genomic_DNA"/>
</dbReference>
<proteinExistence type="predicted"/>
<sequence>MKDGDNVVSSSTDIIIDNYVDTSPLNVEEGDFNVARGDIDDVMNSTPPPTLYPIDTPWYTKECRDCGIMFCFCSKSLEWHQPHRESQIADEDDLKCPETFELSYSPSPPLPPKIWEGDDCEVEMRLLATEGPPRSPSPPPLTPTGGNVSSDESLRIRHIMY</sequence>
<organism evidence="2 3">
    <name type="scientific">Aromia moschata</name>
    <dbReference type="NCBI Taxonomy" id="1265417"/>
    <lineage>
        <taxon>Eukaryota</taxon>
        <taxon>Metazoa</taxon>
        <taxon>Ecdysozoa</taxon>
        <taxon>Arthropoda</taxon>
        <taxon>Hexapoda</taxon>
        <taxon>Insecta</taxon>
        <taxon>Pterygota</taxon>
        <taxon>Neoptera</taxon>
        <taxon>Endopterygota</taxon>
        <taxon>Coleoptera</taxon>
        <taxon>Polyphaga</taxon>
        <taxon>Cucujiformia</taxon>
        <taxon>Chrysomeloidea</taxon>
        <taxon>Cerambycidae</taxon>
        <taxon>Cerambycinae</taxon>
        <taxon>Callichromatini</taxon>
        <taxon>Aromia</taxon>
    </lineage>
</organism>
<dbReference type="AlphaFoldDB" id="A0AAV8X164"/>
<protein>
    <submittedName>
        <fullName evidence="2">Uncharacterized protein</fullName>
    </submittedName>
</protein>
<evidence type="ECO:0000256" key="1">
    <source>
        <dbReference type="SAM" id="MobiDB-lite"/>
    </source>
</evidence>
<keyword evidence="3" id="KW-1185">Reference proteome</keyword>
<reference evidence="2" key="1">
    <citation type="journal article" date="2023" name="Insect Mol. Biol.">
        <title>Genome sequencing provides insights into the evolution of gene families encoding plant cell wall-degrading enzymes in longhorned beetles.</title>
        <authorList>
            <person name="Shin N.R."/>
            <person name="Okamura Y."/>
            <person name="Kirsch R."/>
            <person name="Pauchet Y."/>
        </authorList>
    </citation>
    <scope>NUCLEOTIDE SEQUENCE</scope>
    <source>
        <strain evidence="2">AMC_N1</strain>
    </source>
</reference>
<evidence type="ECO:0000313" key="3">
    <source>
        <dbReference type="Proteomes" id="UP001162162"/>
    </source>
</evidence>